<evidence type="ECO:0000313" key="1">
    <source>
        <dbReference type="EMBL" id="MDD1010929.1"/>
    </source>
</evidence>
<name>A0A9X4C653_9PSED</name>
<dbReference type="RefSeq" id="WP_273878186.1">
    <property type="nucleotide sequence ID" value="NZ_JAMDHA010000034.1"/>
</dbReference>
<dbReference type="AlphaFoldDB" id="A0A9X4C653"/>
<organism evidence="1 2">
    <name type="scientific">Pseudomonas shahriarae</name>
    <dbReference type="NCBI Taxonomy" id="2745512"/>
    <lineage>
        <taxon>Bacteria</taxon>
        <taxon>Pseudomonadati</taxon>
        <taxon>Pseudomonadota</taxon>
        <taxon>Gammaproteobacteria</taxon>
        <taxon>Pseudomonadales</taxon>
        <taxon>Pseudomonadaceae</taxon>
        <taxon>Pseudomonas</taxon>
    </lineage>
</organism>
<evidence type="ECO:0008006" key="3">
    <source>
        <dbReference type="Google" id="ProtNLM"/>
    </source>
</evidence>
<sequence length="214" mass="23970">MDKNTKILISEIPGEWTERLRSGKTNIWNACSHGRPHVNGLPEVRLDPPEVGLYAESIDGAWYWVSGCAKCNGTGEKWSYSVCDKHNVCRLCSTHRSKLTETPWGHPEGFTCKPCQDAEDAVEKAEALAKVAERDYDEWDYRLQDECKCPHCATVIHIESEDYGDKNMSCDTCGGEFELVTEYTVQFTTTVIGERITALGSRRGQGGHQHPQDG</sequence>
<comment type="caution">
    <text evidence="1">The sequence shown here is derived from an EMBL/GenBank/DDBJ whole genome shotgun (WGS) entry which is preliminary data.</text>
</comment>
<accession>A0A9X4C653</accession>
<dbReference type="EMBL" id="JAMDHA010000034">
    <property type="protein sequence ID" value="MDD1010929.1"/>
    <property type="molecule type" value="Genomic_DNA"/>
</dbReference>
<reference evidence="1 2" key="1">
    <citation type="submission" date="2022-05" db="EMBL/GenBank/DDBJ databases">
        <title>Novel Pseudomonas spp. Isolated from a Rainbow Trout Aquaculture Facility.</title>
        <authorList>
            <person name="Testerman T."/>
            <person name="Graf J."/>
        </authorList>
    </citation>
    <scope>NUCLEOTIDE SEQUENCE [LARGE SCALE GENOMIC DNA]</scope>
    <source>
        <strain evidence="1 2">ID1042</strain>
    </source>
</reference>
<protein>
    <recommendedName>
        <fullName evidence="3">Prophage PssSM-02</fullName>
    </recommendedName>
</protein>
<keyword evidence="2" id="KW-1185">Reference proteome</keyword>
<dbReference type="Proteomes" id="UP001148185">
    <property type="component" value="Unassembled WGS sequence"/>
</dbReference>
<gene>
    <name evidence="1" type="ORF">M5G27_25995</name>
</gene>
<evidence type="ECO:0000313" key="2">
    <source>
        <dbReference type="Proteomes" id="UP001148185"/>
    </source>
</evidence>
<proteinExistence type="predicted"/>